<evidence type="ECO:0000313" key="4">
    <source>
        <dbReference type="EMBL" id="PTL58545.1"/>
    </source>
</evidence>
<comment type="subcellular location">
    <subcellularLocation>
        <location evidence="1">Secreted</location>
    </subcellularLocation>
</comment>
<evidence type="ECO:0000256" key="3">
    <source>
        <dbReference type="SAM" id="SignalP"/>
    </source>
</evidence>
<feature type="chain" id="PRO_5015456483" description="Calcium-binding protein" evidence="3">
    <location>
        <begin position="26"/>
        <end position="493"/>
    </location>
</feature>
<dbReference type="Proteomes" id="UP000240739">
    <property type="component" value="Unassembled WGS sequence"/>
</dbReference>
<dbReference type="Gene3D" id="2.150.10.10">
    <property type="entry name" value="Serralysin-like metalloprotease, C-terminal"/>
    <property type="match status" value="2"/>
</dbReference>
<dbReference type="InterPro" id="IPR050557">
    <property type="entry name" value="RTX_toxin/Mannuronan_C5-epim"/>
</dbReference>
<keyword evidence="5" id="KW-1185">Reference proteome</keyword>
<comment type="caution">
    <text evidence="4">The sequence shown here is derived from an EMBL/GenBank/DDBJ whole genome shotgun (WGS) entry which is preliminary data.</text>
</comment>
<organism evidence="4 5">
    <name type="scientific">Paraconexibacter algicola</name>
    <dbReference type="NCBI Taxonomy" id="2133960"/>
    <lineage>
        <taxon>Bacteria</taxon>
        <taxon>Bacillati</taxon>
        <taxon>Actinomycetota</taxon>
        <taxon>Thermoleophilia</taxon>
        <taxon>Solirubrobacterales</taxon>
        <taxon>Paraconexibacteraceae</taxon>
        <taxon>Paraconexibacter</taxon>
    </lineage>
</organism>
<dbReference type="InterPro" id="IPR011049">
    <property type="entry name" value="Serralysin-like_metalloprot_C"/>
</dbReference>
<dbReference type="Pfam" id="PF00353">
    <property type="entry name" value="HemolysinCabind"/>
    <property type="match status" value="5"/>
</dbReference>
<dbReference type="InterPro" id="IPR001343">
    <property type="entry name" value="Hemolysn_Ca-bd"/>
</dbReference>
<evidence type="ECO:0000256" key="1">
    <source>
        <dbReference type="ARBA" id="ARBA00004613"/>
    </source>
</evidence>
<keyword evidence="2" id="KW-0964">Secreted</keyword>
<dbReference type="GO" id="GO:0005576">
    <property type="term" value="C:extracellular region"/>
    <property type="evidence" value="ECO:0007669"/>
    <property type="project" value="UniProtKB-SubCell"/>
</dbReference>
<evidence type="ECO:0000313" key="5">
    <source>
        <dbReference type="Proteomes" id="UP000240739"/>
    </source>
</evidence>
<gene>
    <name evidence="4" type="ORF">C7Y72_02170</name>
</gene>
<dbReference type="GO" id="GO:0005509">
    <property type="term" value="F:calcium ion binding"/>
    <property type="evidence" value="ECO:0007669"/>
    <property type="project" value="InterPro"/>
</dbReference>
<proteinExistence type="predicted"/>
<dbReference type="SUPFAM" id="SSF51120">
    <property type="entry name" value="beta-Roll"/>
    <property type="match status" value="2"/>
</dbReference>
<dbReference type="EMBL" id="PYYB01000001">
    <property type="protein sequence ID" value="PTL58545.1"/>
    <property type="molecule type" value="Genomic_DNA"/>
</dbReference>
<dbReference type="OrthoDB" id="5243122at2"/>
<reference evidence="4 5" key="1">
    <citation type="submission" date="2018-03" db="EMBL/GenBank/DDBJ databases">
        <title>Aquarubrobacter algicola gen. nov., sp. nov., a novel actinobacterium isolated from shallow eutrophic lake during the end of cyanobacterial harmful algal blooms.</title>
        <authorList>
            <person name="Chun S.J."/>
        </authorList>
    </citation>
    <scope>NUCLEOTIDE SEQUENCE [LARGE SCALE GENOMIC DNA]</scope>
    <source>
        <strain evidence="4 5">Seoho-28</strain>
    </source>
</reference>
<accession>A0A2T4UH67</accession>
<evidence type="ECO:0000256" key="2">
    <source>
        <dbReference type="ARBA" id="ARBA00022525"/>
    </source>
</evidence>
<evidence type="ECO:0008006" key="6">
    <source>
        <dbReference type="Google" id="ProtNLM"/>
    </source>
</evidence>
<dbReference type="RefSeq" id="WP_107566983.1">
    <property type="nucleotide sequence ID" value="NZ_PYYB01000001.1"/>
</dbReference>
<dbReference type="PANTHER" id="PTHR38340">
    <property type="entry name" value="S-LAYER PROTEIN"/>
    <property type="match status" value="1"/>
</dbReference>
<feature type="signal peptide" evidence="3">
    <location>
        <begin position="1"/>
        <end position="25"/>
    </location>
</feature>
<dbReference type="AlphaFoldDB" id="A0A2T4UH67"/>
<name>A0A2T4UH67_9ACTN</name>
<dbReference type="PRINTS" id="PR00313">
    <property type="entry name" value="CABNDNGRPT"/>
</dbReference>
<sequence length="493" mass="50881">MPARRHRLAVLLPLAVLGSTAPAGAATVSYDAGTGMRITAGAGETNRISFESEARAGGLEIRVTDAGTTPTPGGGCQTGASASVVVCVLPIGTGANYVLTADLGDGDDVFEGGGYVVETGDTFITAGPGDDDVRTGSSFDAVDLGPGNDTVETRGGNDSVIAGPGNDYVFGGGGNDRYEGGDGTDTIDYSRGVHSAIVFLDGTRPTLKRNAPRQVNAQDTISSFAVAIGSANGDTLVGTSGIDRLEGRDGPDKIFGDPEAHRLFDPDAANPRMASRAACCFTTVPPSKAPTSPGPAAQPPRVVTFPAVQLNVRIRLADVLLGGPGNDELYGSVLGDDINGEAGEDLVDGRGGDDLIFGRDGTRDRIDCGTGTDAATADLRDEYDEGRNTCESFDRGALREYGHVRFGPRSPKLSRGTLTLRLSCPKGTPRGCAGRLSARAGGRTGATTRYAIRAGATRTVRAKVPGSGRTIVLRSVERGSFGDRTTIRTLRRS</sequence>
<keyword evidence="3" id="KW-0732">Signal</keyword>
<dbReference type="PANTHER" id="PTHR38340:SF1">
    <property type="entry name" value="S-LAYER PROTEIN"/>
    <property type="match status" value="1"/>
</dbReference>
<protein>
    <recommendedName>
        <fullName evidence="6">Calcium-binding protein</fullName>
    </recommendedName>
</protein>